<evidence type="ECO:0000256" key="1">
    <source>
        <dbReference type="SAM" id="MobiDB-lite"/>
    </source>
</evidence>
<keyword evidence="2" id="KW-0472">Membrane</keyword>
<accession>A0AAW0V230</accession>
<dbReference type="AlphaFoldDB" id="A0AAW0V230"/>
<evidence type="ECO:0000313" key="4">
    <source>
        <dbReference type="Proteomes" id="UP001487740"/>
    </source>
</evidence>
<feature type="region of interest" description="Disordered" evidence="1">
    <location>
        <begin position="97"/>
        <end position="117"/>
    </location>
</feature>
<dbReference type="Proteomes" id="UP001487740">
    <property type="component" value="Unassembled WGS sequence"/>
</dbReference>
<keyword evidence="4" id="KW-1185">Reference proteome</keyword>
<feature type="transmembrane region" description="Helical" evidence="2">
    <location>
        <begin position="523"/>
        <end position="544"/>
    </location>
</feature>
<reference evidence="3 4" key="1">
    <citation type="submission" date="2023-03" db="EMBL/GenBank/DDBJ databases">
        <title>High-quality genome of Scylla paramamosain provides insights in environmental adaptation.</title>
        <authorList>
            <person name="Zhang L."/>
        </authorList>
    </citation>
    <scope>NUCLEOTIDE SEQUENCE [LARGE SCALE GENOMIC DNA]</scope>
    <source>
        <strain evidence="3">LZ_2023a</strain>
        <tissue evidence="3">Muscle</tissue>
    </source>
</reference>
<keyword evidence="2" id="KW-1133">Transmembrane helix</keyword>
<keyword evidence="2" id="KW-0812">Transmembrane</keyword>
<dbReference type="EMBL" id="JARAKH010000003">
    <property type="protein sequence ID" value="KAK8405366.1"/>
    <property type="molecule type" value="Genomic_DNA"/>
</dbReference>
<comment type="caution">
    <text evidence="3">The sequence shown here is derived from an EMBL/GenBank/DDBJ whole genome shotgun (WGS) entry which is preliminary data.</text>
</comment>
<sequence>MLTMTVMQNEREALEQFSTEPAEAKDVLSQLRHLHHTLQECRWRVQVVDHALCAQGDKGHHGLQNQTENDHSFELQATKDCSFQNQTKDEDSLQLEIAKDSNPQNKVENYQHSEKQAKETIDCKEQLENDGLQSQPSENQNCQSGDNEEYENLLCENYKHQKSAEEEHSFLDMTSKDIKLSIHGRDSYIQDLSNDNKKNTDTITNANNPSSIAKNECSLHDNTEKDIHNETNEETYVNSSFKCWDDRTYSFEVKHNKHLTRQECINTNMMEEDRLPVDNNEYPSSIMLSPHDSPDPILPVSSTMTDLNDQEVQLTNPDVIFPRKQWKKKEKQSIFYDMQELENKISCKGDMTLKKNPKKEDASQEQQLKSEKIQGVKYIGSAHVDSAPEVAQKMDIIWEALENLRTHFFALHSSLMDTSNLFHSHESLNKSHINSGESEKVTKCGKVHTIFEDHISETTLLHRIPCERSLLGTLPFKNHHHCVCQNQISSHTPLKEPVNSAPLNGKSTRKTYLRNWQDNCLCMVVAILLLLLFLFLASCLLLMLPIVSVSVRTAGGLPAF</sequence>
<organism evidence="3 4">
    <name type="scientific">Scylla paramamosain</name>
    <name type="common">Mud crab</name>
    <dbReference type="NCBI Taxonomy" id="85552"/>
    <lineage>
        <taxon>Eukaryota</taxon>
        <taxon>Metazoa</taxon>
        <taxon>Ecdysozoa</taxon>
        <taxon>Arthropoda</taxon>
        <taxon>Crustacea</taxon>
        <taxon>Multicrustacea</taxon>
        <taxon>Malacostraca</taxon>
        <taxon>Eumalacostraca</taxon>
        <taxon>Eucarida</taxon>
        <taxon>Decapoda</taxon>
        <taxon>Pleocyemata</taxon>
        <taxon>Brachyura</taxon>
        <taxon>Eubrachyura</taxon>
        <taxon>Portunoidea</taxon>
        <taxon>Portunidae</taxon>
        <taxon>Portuninae</taxon>
        <taxon>Scylla</taxon>
    </lineage>
</organism>
<gene>
    <name evidence="3" type="ORF">O3P69_001723</name>
</gene>
<evidence type="ECO:0000256" key="2">
    <source>
        <dbReference type="SAM" id="Phobius"/>
    </source>
</evidence>
<protein>
    <submittedName>
        <fullName evidence="3">Uncharacterized protein</fullName>
    </submittedName>
</protein>
<proteinExistence type="predicted"/>
<evidence type="ECO:0000313" key="3">
    <source>
        <dbReference type="EMBL" id="KAK8405366.1"/>
    </source>
</evidence>
<name>A0AAW0V230_SCYPA</name>